<feature type="compositionally biased region" description="Basic and acidic residues" evidence="1">
    <location>
        <begin position="134"/>
        <end position="143"/>
    </location>
</feature>
<name>A0A927N4W8_9ACTN</name>
<evidence type="ECO:0000313" key="2">
    <source>
        <dbReference type="EMBL" id="MBE1612740.1"/>
    </source>
</evidence>
<protein>
    <submittedName>
        <fullName evidence="2">Uncharacterized protein</fullName>
    </submittedName>
</protein>
<feature type="region of interest" description="Disordered" evidence="1">
    <location>
        <begin position="1"/>
        <end position="245"/>
    </location>
</feature>
<reference evidence="2" key="1">
    <citation type="submission" date="2020-10" db="EMBL/GenBank/DDBJ databases">
        <title>Sequencing the genomes of 1000 actinobacteria strains.</title>
        <authorList>
            <person name="Klenk H.-P."/>
        </authorList>
    </citation>
    <scope>NUCLEOTIDE SEQUENCE</scope>
    <source>
        <strain evidence="2">DSM 45354</strain>
    </source>
</reference>
<gene>
    <name evidence="2" type="ORF">HEB94_009588</name>
</gene>
<evidence type="ECO:0000313" key="3">
    <source>
        <dbReference type="Proteomes" id="UP000638648"/>
    </source>
</evidence>
<proteinExistence type="predicted"/>
<sequence>MASNSHPLSMNPVTPGSGTVTRSVSLSTAVVDHGQPHAAPDPGSLTNTSRSTAAIRGSGVEQARRVTHASRTPSGTTHHRYTGHRDFEHPNPEHGSVALPRSTPGDRARVRAGVAVASRNERRSGRPGASRSQEGGDRGPDGGRRRRSPGLAAQRGTSTRWCGRADFGGGSASPVTKVRDVHASTHGCLAPTSGSPDKASWISSGRAAPLHPARGGRQPCLRPARTGRRRGPNGSNTCGYVEAVQ</sequence>
<accession>A0A927N4W8</accession>
<keyword evidence="3" id="KW-1185">Reference proteome</keyword>
<comment type="caution">
    <text evidence="2">The sequence shown here is derived from an EMBL/GenBank/DDBJ whole genome shotgun (WGS) entry which is preliminary data.</text>
</comment>
<dbReference type="EMBL" id="JADBEM010000001">
    <property type="protein sequence ID" value="MBE1612740.1"/>
    <property type="molecule type" value="Genomic_DNA"/>
</dbReference>
<feature type="compositionally biased region" description="Basic and acidic residues" evidence="1">
    <location>
        <begin position="83"/>
        <end position="92"/>
    </location>
</feature>
<dbReference type="Proteomes" id="UP000638648">
    <property type="component" value="Unassembled WGS sequence"/>
</dbReference>
<dbReference type="AlphaFoldDB" id="A0A927N4W8"/>
<feature type="compositionally biased region" description="Polar residues" evidence="1">
    <location>
        <begin position="1"/>
        <end position="28"/>
    </location>
</feature>
<evidence type="ECO:0000256" key="1">
    <source>
        <dbReference type="SAM" id="MobiDB-lite"/>
    </source>
</evidence>
<organism evidence="2 3">
    <name type="scientific">Actinopolymorpha pittospori</name>
    <dbReference type="NCBI Taxonomy" id="648752"/>
    <lineage>
        <taxon>Bacteria</taxon>
        <taxon>Bacillati</taxon>
        <taxon>Actinomycetota</taxon>
        <taxon>Actinomycetes</taxon>
        <taxon>Propionibacteriales</taxon>
        <taxon>Actinopolymorphaceae</taxon>
        <taxon>Actinopolymorpha</taxon>
    </lineage>
</organism>